<dbReference type="SUPFAM" id="SSF102114">
    <property type="entry name" value="Radical SAM enzymes"/>
    <property type="match status" value="1"/>
</dbReference>
<dbReference type="EMBL" id="AP024355">
    <property type="protein sequence ID" value="BCR05815.1"/>
    <property type="molecule type" value="Genomic_DNA"/>
</dbReference>
<evidence type="ECO:0000256" key="2">
    <source>
        <dbReference type="ARBA" id="ARBA00022691"/>
    </source>
</evidence>
<dbReference type="Gene3D" id="3.20.20.70">
    <property type="entry name" value="Aldolase class I"/>
    <property type="match status" value="1"/>
</dbReference>
<comment type="cofactor">
    <cofactor evidence="1">
        <name>[4Fe-4S] cluster</name>
        <dbReference type="ChEBI" id="CHEBI:49883"/>
    </cofactor>
</comment>
<accession>A0ABN6E0H2</accession>
<keyword evidence="8" id="KW-1185">Reference proteome</keyword>
<dbReference type="CDD" id="cd01335">
    <property type="entry name" value="Radical_SAM"/>
    <property type="match status" value="1"/>
</dbReference>
<dbReference type="Proteomes" id="UP001319827">
    <property type="component" value="Chromosome"/>
</dbReference>
<name>A0ABN6E0H2_9BACT</name>
<keyword evidence="2" id="KW-0949">S-adenosyl-L-methionine</keyword>
<sequence>MSARSVIVRLLEPTCKRHPKIKTLLKLTDTWVDSWRNTVATRIPQVIKPEPRSLFVAITAQCNLRCKGCHYGRGFMAGEQLELPVVRELLNDAKARGFEKVRLYGGEPLLHKDLAKMVEHATGLGLNIWVTTNGLLLRERADELFAAGLRKVSIGFYGAGAEYDDYVQRPGSFARLEAGLAWVRERYGSQLPICLDWVLMRPTSRPESLRETLAFVERHDTPLCVNLIHYSLPYFSMGVDRELQFAAEDRGAIEWVVEQLAAMKARRPDLITQPRAVLNSIPDWLVKGPQMRVPCDSHRLVWVGADGTVQMCYVTFKLGNLHEKRLGQMLFGPEHMTAARSAFALQCPNCHCGYDNRTLGFRPTRRLYSGR</sequence>
<dbReference type="InterPro" id="IPR050377">
    <property type="entry name" value="Radical_SAM_PqqE_MftC-like"/>
</dbReference>
<evidence type="ECO:0000313" key="8">
    <source>
        <dbReference type="Proteomes" id="UP001319827"/>
    </source>
</evidence>
<gene>
    <name evidence="7" type="ORF">DESUT3_28840</name>
</gene>
<evidence type="ECO:0000256" key="3">
    <source>
        <dbReference type="ARBA" id="ARBA00022723"/>
    </source>
</evidence>
<dbReference type="Pfam" id="PF04055">
    <property type="entry name" value="Radical_SAM"/>
    <property type="match status" value="1"/>
</dbReference>
<evidence type="ECO:0000313" key="7">
    <source>
        <dbReference type="EMBL" id="BCR05815.1"/>
    </source>
</evidence>
<keyword evidence="3" id="KW-0479">Metal-binding</keyword>
<dbReference type="PROSITE" id="PS51918">
    <property type="entry name" value="RADICAL_SAM"/>
    <property type="match status" value="1"/>
</dbReference>
<reference evidence="7 8" key="1">
    <citation type="journal article" date="2016" name="C (Basel)">
        <title>Selective Growth of and Electricity Production by Marine Exoelectrogenic Bacteria in Self-Aggregated Hydrogel of Microbially Reduced Graphene Oxide.</title>
        <authorList>
            <person name="Yoshida N."/>
            <person name="Goto Y."/>
            <person name="Miyata Y."/>
        </authorList>
    </citation>
    <scope>NUCLEOTIDE SEQUENCE [LARGE SCALE GENOMIC DNA]</scope>
    <source>
        <strain evidence="7 8">NIT-T3</strain>
    </source>
</reference>
<dbReference type="CDD" id="cd21109">
    <property type="entry name" value="SPASM"/>
    <property type="match status" value="1"/>
</dbReference>
<evidence type="ECO:0000259" key="6">
    <source>
        <dbReference type="PROSITE" id="PS51918"/>
    </source>
</evidence>
<dbReference type="PANTHER" id="PTHR11228:SF7">
    <property type="entry name" value="PQQA PEPTIDE CYCLASE"/>
    <property type="match status" value="1"/>
</dbReference>
<dbReference type="InterPro" id="IPR007197">
    <property type="entry name" value="rSAM"/>
</dbReference>
<evidence type="ECO:0000256" key="5">
    <source>
        <dbReference type="ARBA" id="ARBA00023014"/>
    </source>
</evidence>
<dbReference type="InterPro" id="IPR058240">
    <property type="entry name" value="rSAM_sf"/>
</dbReference>
<evidence type="ECO:0000256" key="4">
    <source>
        <dbReference type="ARBA" id="ARBA00023004"/>
    </source>
</evidence>
<feature type="domain" description="Radical SAM core" evidence="6">
    <location>
        <begin position="48"/>
        <end position="269"/>
    </location>
</feature>
<keyword evidence="4" id="KW-0408">Iron</keyword>
<dbReference type="SFLD" id="SFLDG01067">
    <property type="entry name" value="SPASM/twitch_domain_containing"/>
    <property type="match status" value="1"/>
</dbReference>
<dbReference type="SFLD" id="SFLDS00029">
    <property type="entry name" value="Radical_SAM"/>
    <property type="match status" value="1"/>
</dbReference>
<protein>
    <submittedName>
        <fullName evidence="7">Coenzyme PQQ biosynthesis protein E</fullName>
    </submittedName>
</protein>
<evidence type="ECO:0000256" key="1">
    <source>
        <dbReference type="ARBA" id="ARBA00001966"/>
    </source>
</evidence>
<organism evidence="7 8">
    <name type="scientific">Desulfuromonas versatilis</name>
    <dbReference type="NCBI Taxonomy" id="2802975"/>
    <lineage>
        <taxon>Bacteria</taxon>
        <taxon>Pseudomonadati</taxon>
        <taxon>Thermodesulfobacteriota</taxon>
        <taxon>Desulfuromonadia</taxon>
        <taxon>Desulfuromonadales</taxon>
        <taxon>Desulfuromonadaceae</taxon>
        <taxon>Desulfuromonas</taxon>
    </lineage>
</organism>
<reference evidence="7 8" key="2">
    <citation type="journal article" date="2021" name="Int. J. Syst. Evol. Microbiol.">
        <title>Isolation and Polyphasic Characterization of Desulfuromonas versatilis sp. Nov., an Electrogenic Bacteria Capable of Versatile Metabolism Isolated from a Graphene Oxide-Reducing Enrichment Culture.</title>
        <authorList>
            <person name="Xie L."/>
            <person name="Yoshida N."/>
            <person name="Ishii S."/>
            <person name="Meng L."/>
        </authorList>
    </citation>
    <scope>NUCLEOTIDE SEQUENCE [LARGE SCALE GENOMIC DNA]</scope>
    <source>
        <strain evidence="7 8">NIT-T3</strain>
    </source>
</reference>
<dbReference type="PANTHER" id="PTHR11228">
    <property type="entry name" value="RADICAL SAM DOMAIN PROTEIN"/>
    <property type="match status" value="1"/>
</dbReference>
<keyword evidence="5" id="KW-0411">Iron-sulfur</keyword>
<proteinExistence type="predicted"/>
<dbReference type="InterPro" id="IPR013785">
    <property type="entry name" value="Aldolase_TIM"/>
</dbReference>